<dbReference type="Gene3D" id="1.20.1250.20">
    <property type="entry name" value="MFS general substrate transporter like domains"/>
    <property type="match status" value="1"/>
</dbReference>
<feature type="transmembrane region" description="Helical" evidence="6">
    <location>
        <begin position="308"/>
        <end position="325"/>
    </location>
</feature>
<keyword evidence="5 6" id="KW-0472">Membrane</keyword>
<feature type="transmembrane region" description="Helical" evidence="6">
    <location>
        <begin position="276"/>
        <end position="296"/>
    </location>
</feature>
<dbReference type="PANTHER" id="PTHR23513">
    <property type="entry name" value="INTEGRAL MEMBRANE EFFLUX PROTEIN-RELATED"/>
    <property type="match status" value="1"/>
</dbReference>
<dbReference type="EMBL" id="NMUL01000080">
    <property type="protein sequence ID" value="OXM59544.1"/>
    <property type="molecule type" value="Genomic_DNA"/>
</dbReference>
<reference evidence="8" key="1">
    <citation type="submission" date="2017-07" db="EMBL/GenBank/DDBJ databases">
        <title>Comparative genome mining reveals phylogenetic distribution patterns of secondary metabolites in Amycolatopsis.</title>
        <authorList>
            <person name="Adamek M."/>
            <person name="Alanjary M."/>
            <person name="Sales-Ortells H."/>
            <person name="Goodfellow M."/>
            <person name="Bull A.T."/>
            <person name="Kalinowski J."/>
            <person name="Ziemert N."/>
        </authorList>
    </citation>
    <scope>NUCLEOTIDE SEQUENCE [LARGE SCALE GENOMIC DNA]</scope>
    <source>
        <strain evidence="8">H5</strain>
    </source>
</reference>
<dbReference type="GO" id="GO:0005886">
    <property type="term" value="C:plasma membrane"/>
    <property type="evidence" value="ECO:0007669"/>
    <property type="project" value="UniProtKB-SubCell"/>
</dbReference>
<dbReference type="PANTHER" id="PTHR23513:SF11">
    <property type="entry name" value="STAPHYLOFERRIN A TRANSPORTER"/>
    <property type="match status" value="1"/>
</dbReference>
<protein>
    <recommendedName>
        <fullName evidence="9">MFS transporter</fullName>
    </recommendedName>
</protein>
<proteinExistence type="predicted"/>
<evidence type="ECO:0000313" key="7">
    <source>
        <dbReference type="EMBL" id="OXM59544.1"/>
    </source>
</evidence>
<evidence type="ECO:0000256" key="4">
    <source>
        <dbReference type="ARBA" id="ARBA00022989"/>
    </source>
</evidence>
<evidence type="ECO:0000256" key="3">
    <source>
        <dbReference type="ARBA" id="ARBA00022692"/>
    </source>
</evidence>
<evidence type="ECO:0000256" key="1">
    <source>
        <dbReference type="ARBA" id="ARBA00004651"/>
    </source>
</evidence>
<comment type="caution">
    <text evidence="7">The sequence shown here is derived from an EMBL/GenBank/DDBJ whole genome shotgun (WGS) entry which is preliminary data.</text>
</comment>
<gene>
    <name evidence="7" type="ORF">CF165_47175</name>
</gene>
<dbReference type="Proteomes" id="UP000215199">
    <property type="component" value="Unassembled WGS sequence"/>
</dbReference>
<comment type="subcellular location">
    <subcellularLocation>
        <location evidence="1">Cell membrane</location>
        <topology evidence="1">Multi-pass membrane protein</topology>
    </subcellularLocation>
</comment>
<dbReference type="GO" id="GO:0022857">
    <property type="term" value="F:transmembrane transporter activity"/>
    <property type="evidence" value="ECO:0007669"/>
    <property type="project" value="InterPro"/>
</dbReference>
<dbReference type="InterPro" id="IPR036259">
    <property type="entry name" value="MFS_trans_sf"/>
</dbReference>
<evidence type="ECO:0008006" key="9">
    <source>
        <dbReference type="Google" id="ProtNLM"/>
    </source>
</evidence>
<feature type="transmembrane region" description="Helical" evidence="6">
    <location>
        <begin position="52"/>
        <end position="73"/>
    </location>
</feature>
<dbReference type="SUPFAM" id="SSF103473">
    <property type="entry name" value="MFS general substrate transporter"/>
    <property type="match status" value="1"/>
</dbReference>
<keyword evidence="3 6" id="KW-0812">Transmembrane</keyword>
<feature type="transmembrane region" description="Helical" evidence="6">
    <location>
        <begin position="247"/>
        <end position="270"/>
    </location>
</feature>
<name>A0A229SLC6_9PSEU</name>
<keyword evidence="2" id="KW-1003">Cell membrane</keyword>
<organism evidence="7 8">
    <name type="scientific">Amycolatopsis vastitatis</name>
    <dbReference type="NCBI Taxonomy" id="1905142"/>
    <lineage>
        <taxon>Bacteria</taxon>
        <taxon>Bacillati</taxon>
        <taxon>Actinomycetota</taxon>
        <taxon>Actinomycetes</taxon>
        <taxon>Pseudonocardiales</taxon>
        <taxon>Pseudonocardiaceae</taxon>
        <taxon>Amycolatopsis</taxon>
    </lineage>
</organism>
<feature type="transmembrane region" description="Helical" evidence="6">
    <location>
        <begin position="21"/>
        <end position="46"/>
    </location>
</feature>
<evidence type="ECO:0000256" key="2">
    <source>
        <dbReference type="ARBA" id="ARBA00022475"/>
    </source>
</evidence>
<keyword evidence="8" id="KW-1185">Reference proteome</keyword>
<dbReference type="InterPro" id="IPR011701">
    <property type="entry name" value="MFS"/>
</dbReference>
<dbReference type="RefSeq" id="WP_093954136.1">
    <property type="nucleotide sequence ID" value="NZ_NMUL01000080.1"/>
</dbReference>
<dbReference type="Pfam" id="PF07690">
    <property type="entry name" value="MFS_1"/>
    <property type="match status" value="1"/>
</dbReference>
<evidence type="ECO:0000313" key="8">
    <source>
        <dbReference type="Proteomes" id="UP000215199"/>
    </source>
</evidence>
<dbReference type="AlphaFoldDB" id="A0A229SLC6"/>
<accession>A0A229SLC6</accession>
<evidence type="ECO:0000256" key="6">
    <source>
        <dbReference type="SAM" id="Phobius"/>
    </source>
</evidence>
<feature type="transmembrane region" description="Helical" evidence="6">
    <location>
        <begin position="173"/>
        <end position="206"/>
    </location>
</feature>
<feature type="transmembrane region" description="Helical" evidence="6">
    <location>
        <begin position="345"/>
        <end position="366"/>
    </location>
</feature>
<dbReference type="OrthoDB" id="3691683at2"/>
<evidence type="ECO:0000256" key="5">
    <source>
        <dbReference type="ARBA" id="ARBA00023136"/>
    </source>
</evidence>
<keyword evidence="4 6" id="KW-1133">Transmembrane helix</keyword>
<feature type="transmembrane region" description="Helical" evidence="6">
    <location>
        <begin position="411"/>
        <end position="430"/>
    </location>
</feature>
<sequence>MARQVKTRPERLRLPRGGEFAAVWIGELGSVAGDQLAKVAVALLVFDRTGSAAWTGAAYAANFLAPLVTGPLLAGLADRYRRRELMVTCLLLQALCVALMAVPVAPLPLLVAGTMIVASLQIPFKGAQGAVIRQALADHLIENHALSPEDPARNELNAAGRARLQLTREIGQLAGLGGAAAVVLAIGTSWALAVDVVTYLLAAVLLRCRLRDRPAPTGALTGSAVASLARQLQTAGRLVRDDRAVRLLVLFIALIGCTAAADAVVVPLAAELGAPRWVIGPLLGADCAGMILGARWMEQQPGSRQAKLMGPLAVLSVAPLVLFWLEPMASAATVRHGGAWWWPTLGAGMLLVVSGACSVYYIGATADLTERVNENVAGTVNGLSSTILRAAQGLGAMTAGGLAQISSAGMAVALVGSLGVLLTGACAVQWRRTQRSPQVRSTAEA</sequence>
<dbReference type="CDD" id="cd06173">
    <property type="entry name" value="MFS_MefA_like"/>
    <property type="match status" value="1"/>
</dbReference>